<comment type="pathway">
    <text evidence="1">Purine metabolism; IMP biosynthesis via de novo pathway; N(1)-(5-phospho-D-ribosyl)glycinamide from 5-phospho-alpha-D-ribose 1-diphosphate: step 2/2.</text>
</comment>
<dbReference type="Pfam" id="PF01071">
    <property type="entry name" value="GARS_A"/>
    <property type="match status" value="1"/>
</dbReference>
<dbReference type="InterPro" id="IPR013815">
    <property type="entry name" value="ATP_grasp_subdomain_1"/>
</dbReference>
<dbReference type="Gene3D" id="3.30.1490.20">
    <property type="entry name" value="ATP-grasp fold, A domain"/>
    <property type="match status" value="1"/>
</dbReference>
<dbReference type="SUPFAM" id="SSF56059">
    <property type="entry name" value="Glutathione synthetase ATP-binding domain-like"/>
    <property type="match status" value="1"/>
</dbReference>
<dbReference type="InterPro" id="IPR011761">
    <property type="entry name" value="ATP-grasp"/>
</dbReference>
<evidence type="ECO:0000259" key="10">
    <source>
        <dbReference type="PROSITE" id="PS50975"/>
    </source>
</evidence>
<evidence type="ECO:0000256" key="9">
    <source>
        <dbReference type="PROSITE-ProRule" id="PRU00409"/>
    </source>
</evidence>
<protein>
    <recommendedName>
        <fullName evidence="2">phosphoribosylamine--glycine ligase</fullName>
        <ecNumber evidence="2">6.3.4.13</ecNumber>
    </recommendedName>
</protein>
<dbReference type="EC" id="6.3.4.13" evidence="2"/>
<dbReference type="GO" id="GO:0046872">
    <property type="term" value="F:metal ion binding"/>
    <property type="evidence" value="ECO:0007669"/>
    <property type="project" value="UniProtKB-KW"/>
</dbReference>
<dbReference type="PANTHER" id="PTHR43472:SF1">
    <property type="entry name" value="PHOSPHORIBOSYLAMINE--GLYCINE LIGASE, CHLOROPLASTIC"/>
    <property type="match status" value="1"/>
</dbReference>
<reference evidence="11" key="2">
    <citation type="submission" date="2025-09" db="UniProtKB">
        <authorList>
            <consortium name="Ensembl"/>
        </authorList>
    </citation>
    <scope>IDENTIFICATION</scope>
</reference>
<reference evidence="11" key="1">
    <citation type="submission" date="2025-08" db="UniProtKB">
        <authorList>
            <consortium name="Ensembl"/>
        </authorList>
    </citation>
    <scope>IDENTIFICATION</scope>
</reference>
<dbReference type="GO" id="GO:0005524">
    <property type="term" value="F:ATP binding"/>
    <property type="evidence" value="ECO:0007669"/>
    <property type="project" value="UniProtKB-UniRule"/>
</dbReference>
<dbReference type="GO" id="GO:0009113">
    <property type="term" value="P:purine nucleobase biosynthetic process"/>
    <property type="evidence" value="ECO:0007669"/>
    <property type="project" value="InterPro"/>
</dbReference>
<organism evidence="11 12">
    <name type="scientific">Eptatretus burgeri</name>
    <name type="common">Inshore hagfish</name>
    <dbReference type="NCBI Taxonomy" id="7764"/>
    <lineage>
        <taxon>Eukaryota</taxon>
        <taxon>Metazoa</taxon>
        <taxon>Chordata</taxon>
        <taxon>Craniata</taxon>
        <taxon>Vertebrata</taxon>
        <taxon>Cyclostomata</taxon>
        <taxon>Myxini</taxon>
        <taxon>Myxiniformes</taxon>
        <taxon>Myxinidae</taxon>
        <taxon>Eptatretinae</taxon>
        <taxon>Eptatretus</taxon>
    </lineage>
</organism>
<dbReference type="InterPro" id="IPR020561">
    <property type="entry name" value="PRibGlycinamid_synth_ATP-grasp"/>
</dbReference>
<keyword evidence="8" id="KW-0464">Manganese</keyword>
<evidence type="ECO:0000313" key="12">
    <source>
        <dbReference type="Proteomes" id="UP000694388"/>
    </source>
</evidence>
<keyword evidence="6" id="KW-0658">Purine biosynthesis</keyword>
<evidence type="ECO:0000256" key="8">
    <source>
        <dbReference type="ARBA" id="ARBA00023211"/>
    </source>
</evidence>
<dbReference type="FunFam" id="3.30.470.20:FF:000018">
    <property type="entry name" value="Trifunctional purine biosynthetic protein adenosine-3"/>
    <property type="match status" value="1"/>
</dbReference>
<keyword evidence="4" id="KW-0479">Metal-binding</keyword>
<dbReference type="GO" id="GO:0004637">
    <property type="term" value="F:phosphoribosylamine-glycine ligase activity"/>
    <property type="evidence" value="ECO:0007669"/>
    <property type="project" value="UniProtKB-EC"/>
</dbReference>
<dbReference type="PROSITE" id="PS00184">
    <property type="entry name" value="GARS"/>
    <property type="match status" value="1"/>
</dbReference>
<evidence type="ECO:0000256" key="1">
    <source>
        <dbReference type="ARBA" id="ARBA00005174"/>
    </source>
</evidence>
<keyword evidence="3" id="KW-0436">Ligase</keyword>
<dbReference type="PROSITE" id="PS50975">
    <property type="entry name" value="ATP_GRASP"/>
    <property type="match status" value="1"/>
</dbReference>
<accession>A0A8C4QD51</accession>
<dbReference type="FunFam" id="3.30.1490.20:FF:000006">
    <property type="entry name" value="phosphoribosylamine--glycine ligase, chloroplastic-like"/>
    <property type="match status" value="1"/>
</dbReference>
<dbReference type="InterPro" id="IPR020559">
    <property type="entry name" value="PRibGlycinamide_synth_CS"/>
</dbReference>
<evidence type="ECO:0000256" key="4">
    <source>
        <dbReference type="ARBA" id="ARBA00022723"/>
    </source>
</evidence>
<dbReference type="Proteomes" id="UP000694388">
    <property type="component" value="Unplaced"/>
</dbReference>
<dbReference type="Gene3D" id="3.30.470.20">
    <property type="entry name" value="ATP-grasp fold, B domain"/>
    <property type="match status" value="1"/>
</dbReference>
<dbReference type="GO" id="GO:0006164">
    <property type="term" value="P:purine nucleotide biosynthetic process"/>
    <property type="evidence" value="ECO:0007669"/>
    <property type="project" value="UniProtKB-KW"/>
</dbReference>
<dbReference type="InterPro" id="IPR000115">
    <property type="entry name" value="PRibGlycinamide_synth"/>
</dbReference>
<dbReference type="AlphaFoldDB" id="A0A8C4QD51"/>
<evidence type="ECO:0000256" key="7">
    <source>
        <dbReference type="ARBA" id="ARBA00022840"/>
    </source>
</evidence>
<evidence type="ECO:0000256" key="3">
    <source>
        <dbReference type="ARBA" id="ARBA00022598"/>
    </source>
</evidence>
<evidence type="ECO:0000256" key="2">
    <source>
        <dbReference type="ARBA" id="ARBA00013255"/>
    </source>
</evidence>
<evidence type="ECO:0000256" key="5">
    <source>
        <dbReference type="ARBA" id="ARBA00022741"/>
    </source>
</evidence>
<dbReference type="GeneTree" id="ENSGT00390000000292"/>
<evidence type="ECO:0000256" key="6">
    <source>
        <dbReference type="ARBA" id="ARBA00022755"/>
    </source>
</evidence>
<sequence length="279" mass="29878">SARAACLESSKAYSKAFMDRHGIPTARWKAFECPDEACAYIRSADFPALVVKASGLAAGKGVSVASTQEEACEAVMQIMKGKRCGAAGDTVVVEELLEGEEISCLCFTDGHSITCMPPAQDHKQLCDGDRGPNTGGMGAYAPMPQVPVDVLVKIEDILQRTVDGMCAEGSPYVGVLYAGIMLTKDGPKVLEFNCRFGDPECQVINEVARSDEWHNDIYHLGSLGNPSGRRCPLGVGDVASLLTLLNQKVETRISTTYWLHGKVKVNSQTSPLPLIPGLD</sequence>
<keyword evidence="7 9" id="KW-0067">ATP-binding</keyword>
<keyword evidence="12" id="KW-1185">Reference proteome</keyword>
<dbReference type="PANTHER" id="PTHR43472">
    <property type="entry name" value="PHOSPHORIBOSYLAMINE--GLYCINE LIGASE"/>
    <property type="match status" value="1"/>
</dbReference>
<proteinExistence type="predicted"/>
<feature type="domain" description="ATP-grasp" evidence="10">
    <location>
        <begin position="15"/>
        <end position="221"/>
    </location>
</feature>
<evidence type="ECO:0000313" key="11">
    <source>
        <dbReference type="Ensembl" id="ENSEBUP00000013558.1"/>
    </source>
</evidence>
<dbReference type="SMART" id="SM01209">
    <property type="entry name" value="GARS_A"/>
    <property type="match status" value="1"/>
</dbReference>
<name>A0A8C4QD51_EPTBU</name>
<dbReference type="Ensembl" id="ENSEBUT00000014134.1">
    <property type="protein sequence ID" value="ENSEBUP00000013558.1"/>
    <property type="gene ID" value="ENSEBUG00000008563.1"/>
</dbReference>
<keyword evidence="5 9" id="KW-0547">Nucleotide-binding</keyword>